<dbReference type="Proteomes" id="UP000663929">
    <property type="component" value="Chromosome"/>
</dbReference>
<evidence type="ECO:0000313" key="2">
    <source>
        <dbReference type="Proteomes" id="UP000663929"/>
    </source>
</evidence>
<dbReference type="RefSeq" id="WP_237384311.1">
    <property type="nucleotide sequence ID" value="NZ_CP071793.1"/>
</dbReference>
<keyword evidence="2" id="KW-1185">Reference proteome</keyword>
<dbReference type="KEGG" id="scor:J3U87_17345"/>
<dbReference type="AlphaFoldDB" id="A0A8A4TXK6"/>
<evidence type="ECO:0000313" key="1">
    <source>
        <dbReference type="EMBL" id="QTD54213.1"/>
    </source>
</evidence>
<proteinExistence type="predicted"/>
<name>A0A8A4TXK6_SULCO</name>
<sequence length="197" mass="21089">MTLHIYMDAALTDPLSEGDLSNPDQDVFNGTDGDSKDRQLFLANEWATLAQALSIDDVVLELTAPGFASTELIVIGAEQLRIVNGGGTSSLTIERGYGGTQPAEHQAGALAYSAYDYSQIQVQVTDTAETDESSWVRLAASQEHLDSADPGASVDLGPKNYSASLSFWRRITVPAGTPVQNKTDLKLRVTAMESPIL</sequence>
<reference evidence="1" key="1">
    <citation type="submission" date="2021-03" db="EMBL/GenBank/DDBJ databases">
        <title>Acanthopleuribacteraceae sp. M133.</title>
        <authorList>
            <person name="Wang G."/>
        </authorList>
    </citation>
    <scope>NUCLEOTIDE SEQUENCE</scope>
    <source>
        <strain evidence="1">M133</strain>
    </source>
</reference>
<accession>A0A8A4TXK6</accession>
<protein>
    <submittedName>
        <fullName evidence="1">Uncharacterized protein</fullName>
    </submittedName>
</protein>
<gene>
    <name evidence="1" type="ORF">J3U87_17345</name>
</gene>
<dbReference type="EMBL" id="CP071793">
    <property type="protein sequence ID" value="QTD54213.1"/>
    <property type="molecule type" value="Genomic_DNA"/>
</dbReference>
<organism evidence="1 2">
    <name type="scientific">Sulfidibacter corallicola</name>
    <dbReference type="NCBI Taxonomy" id="2818388"/>
    <lineage>
        <taxon>Bacteria</taxon>
        <taxon>Pseudomonadati</taxon>
        <taxon>Acidobacteriota</taxon>
        <taxon>Holophagae</taxon>
        <taxon>Acanthopleuribacterales</taxon>
        <taxon>Acanthopleuribacteraceae</taxon>
        <taxon>Sulfidibacter</taxon>
    </lineage>
</organism>